<dbReference type="EMBL" id="BAAAES010000009">
    <property type="protein sequence ID" value="GAA0673483.1"/>
    <property type="molecule type" value="Genomic_DNA"/>
</dbReference>
<dbReference type="RefSeq" id="WP_243848289.1">
    <property type="nucleotide sequence ID" value="NZ_BAAAES010000009.1"/>
</dbReference>
<name>A0ABN1HYD3_9SPHN</name>
<proteinExistence type="predicted"/>
<sequence>MIARALAASAARHGVAIALRHVAERPWSSATFTGARLTLALDLDGGDPAGWLAALPEEDLPVPGHLVADLVVVAASADRATLEVLLLDG</sequence>
<organism evidence="1 2">
    <name type="scientific">Sphingomonas insulae</name>
    <dbReference type="NCBI Taxonomy" id="424800"/>
    <lineage>
        <taxon>Bacteria</taxon>
        <taxon>Pseudomonadati</taxon>
        <taxon>Pseudomonadota</taxon>
        <taxon>Alphaproteobacteria</taxon>
        <taxon>Sphingomonadales</taxon>
        <taxon>Sphingomonadaceae</taxon>
        <taxon>Sphingomonas</taxon>
    </lineage>
</organism>
<reference evidence="1 2" key="1">
    <citation type="journal article" date="2019" name="Int. J. Syst. Evol. Microbiol.">
        <title>The Global Catalogue of Microorganisms (GCM) 10K type strain sequencing project: providing services to taxonomists for standard genome sequencing and annotation.</title>
        <authorList>
            <consortium name="The Broad Institute Genomics Platform"/>
            <consortium name="The Broad Institute Genome Sequencing Center for Infectious Disease"/>
            <person name="Wu L."/>
            <person name="Ma J."/>
        </authorList>
    </citation>
    <scope>NUCLEOTIDE SEQUENCE [LARGE SCALE GENOMIC DNA]</scope>
    <source>
        <strain evidence="1 2">JCM 14603</strain>
    </source>
</reference>
<gene>
    <name evidence="1" type="ORF">GCM10009102_26440</name>
</gene>
<evidence type="ECO:0000313" key="2">
    <source>
        <dbReference type="Proteomes" id="UP001500238"/>
    </source>
</evidence>
<accession>A0ABN1HYD3</accession>
<dbReference type="Proteomes" id="UP001500238">
    <property type="component" value="Unassembled WGS sequence"/>
</dbReference>
<keyword evidence="2" id="KW-1185">Reference proteome</keyword>
<evidence type="ECO:0000313" key="1">
    <source>
        <dbReference type="EMBL" id="GAA0673483.1"/>
    </source>
</evidence>
<comment type="caution">
    <text evidence="1">The sequence shown here is derived from an EMBL/GenBank/DDBJ whole genome shotgun (WGS) entry which is preliminary data.</text>
</comment>
<protein>
    <submittedName>
        <fullName evidence="1">Uncharacterized protein</fullName>
    </submittedName>
</protein>